<dbReference type="EMBL" id="CACVKT020002617">
    <property type="protein sequence ID" value="CAC5378921.1"/>
    <property type="molecule type" value="Genomic_DNA"/>
</dbReference>
<keyword evidence="2" id="KW-1185">Reference proteome</keyword>
<dbReference type="AlphaFoldDB" id="A0A6J8B631"/>
<gene>
    <name evidence="1" type="ORF">MCOR_15050</name>
</gene>
<protein>
    <recommendedName>
        <fullName evidence="3">BEN domain-containing protein</fullName>
    </recommendedName>
</protein>
<name>A0A6J8B631_MYTCO</name>
<evidence type="ECO:0000313" key="2">
    <source>
        <dbReference type="Proteomes" id="UP000507470"/>
    </source>
</evidence>
<dbReference type="OrthoDB" id="6161295at2759"/>
<dbReference type="Proteomes" id="UP000507470">
    <property type="component" value="Unassembled WGS sequence"/>
</dbReference>
<sequence>MPSNPVDQDDQVHQDIVTSAVTYTTLTPIQSTTSQPDLPVNTPSLNPFMSTFSHPDHQATLSSVTISSTNPFSNQSPTNQQLSLFNPFLDSSPTSTNPFPFQHSSQANHSQSAFTPVKPINSPSHLPDTFRYPEPTTPTTPFPSDVQDRLTPVNRRPLTDRKFDGVYQRLATLEKKQTEIKKNQQAIMSLLSTAIHLLQGSNSTPPSTLYQCQPTATNPETYPFLDIPEVYRISMADLNSMNTHSNCPGHFATKLLERLFPELFTTQNYRLQHSGSNTQLEV</sequence>
<proteinExistence type="predicted"/>
<organism evidence="1 2">
    <name type="scientific">Mytilus coruscus</name>
    <name type="common">Sea mussel</name>
    <dbReference type="NCBI Taxonomy" id="42192"/>
    <lineage>
        <taxon>Eukaryota</taxon>
        <taxon>Metazoa</taxon>
        <taxon>Spiralia</taxon>
        <taxon>Lophotrochozoa</taxon>
        <taxon>Mollusca</taxon>
        <taxon>Bivalvia</taxon>
        <taxon>Autobranchia</taxon>
        <taxon>Pteriomorphia</taxon>
        <taxon>Mytilida</taxon>
        <taxon>Mytiloidea</taxon>
        <taxon>Mytilidae</taxon>
        <taxon>Mytilinae</taxon>
        <taxon>Mytilus</taxon>
    </lineage>
</organism>
<evidence type="ECO:0008006" key="3">
    <source>
        <dbReference type="Google" id="ProtNLM"/>
    </source>
</evidence>
<evidence type="ECO:0000313" key="1">
    <source>
        <dbReference type="EMBL" id="CAC5378921.1"/>
    </source>
</evidence>
<accession>A0A6J8B631</accession>
<reference evidence="1 2" key="1">
    <citation type="submission" date="2020-06" db="EMBL/GenBank/DDBJ databases">
        <authorList>
            <person name="Li R."/>
            <person name="Bekaert M."/>
        </authorList>
    </citation>
    <scope>NUCLEOTIDE SEQUENCE [LARGE SCALE GENOMIC DNA]</scope>
    <source>
        <strain evidence="2">wild</strain>
    </source>
</reference>